<gene>
    <name evidence="4" type="ORF">B9N56_00885</name>
</gene>
<proteinExistence type="predicted"/>
<dbReference type="RefSeq" id="WP_004166919.1">
    <property type="nucleotide sequence ID" value="NZ_NDYI01000005.1"/>
</dbReference>
<comment type="caution">
    <text evidence="4">The sequence shown here is derived from an EMBL/GenBank/DDBJ whole genome shotgun (WGS) entry which is preliminary data.</text>
</comment>
<dbReference type="Proteomes" id="UP000215361">
    <property type="component" value="Unassembled WGS sequence"/>
</dbReference>
<organism evidence="4 5">
    <name type="scientific">Finegoldia magna</name>
    <name type="common">Peptostreptococcus magnus</name>
    <dbReference type="NCBI Taxonomy" id="1260"/>
    <lineage>
        <taxon>Bacteria</taxon>
        <taxon>Bacillati</taxon>
        <taxon>Bacillota</taxon>
        <taxon>Tissierellia</taxon>
        <taxon>Tissierellales</taxon>
        <taxon>Peptoniphilaceae</taxon>
        <taxon>Finegoldia</taxon>
    </lineage>
</organism>
<feature type="chain" id="PRO_5011258182" description="4Fe-4S ferredoxin-type domain-containing protein" evidence="2">
    <location>
        <begin position="26"/>
        <end position="248"/>
    </location>
</feature>
<name>A0A233W4D2_FINMA</name>
<evidence type="ECO:0000256" key="2">
    <source>
        <dbReference type="SAM" id="SignalP"/>
    </source>
</evidence>
<dbReference type="PROSITE" id="PS51257">
    <property type="entry name" value="PROKAR_LIPOPROTEIN"/>
    <property type="match status" value="1"/>
</dbReference>
<feature type="domain" description="4Fe-4S ferredoxin-type" evidence="3">
    <location>
        <begin position="184"/>
        <end position="213"/>
    </location>
</feature>
<accession>A0A233W4D2</accession>
<dbReference type="PROSITE" id="PS51379">
    <property type="entry name" value="4FE4S_FER_2"/>
    <property type="match status" value="1"/>
</dbReference>
<evidence type="ECO:0000259" key="3">
    <source>
        <dbReference type="PROSITE" id="PS51379"/>
    </source>
</evidence>
<feature type="compositionally biased region" description="Basic and acidic residues" evidence="1">
    <location>
        <begin position="41"/>
        <end position="60"/>
    </location>
</feature>
<feature type="region of interest" description="Disordered" evidence="1">
    <location>
        <begin position="25"/>
        <end position="61"/>
    </location>
</feature>
<reference evidence="5" key="1">
    <citation type="submission" date="2017-04" db="EMBL/GenBank/DDBJ databases">
        <title>Finegoldia magna isolated from orthopedic joint implant-associated infections.</title>
        <authorList>
            <person name="Bjorklund S."/>
            <person name="Bruggemann H."/>
            <person name="Jensen A."/>
            <person name="Hellmark B."/>
            <person name="Soderquist B."/>
        </authorList>
    </citation>
    <scope>NUCLEOTIDE SEQUENCE [LARGE SCALE GENOMIC DNA]</scope>
    <source>
        <strain evidence="5">08T492</strain>
    </source>
</reference>
<dbReference type="EMBL" id="NDYI01000005">
    <property type="protein sequence ID" value="OXZ39492.1"/>
    <property type="molecule type" value="Genomic_DNA"/>
</dbReference>
<evidence type="ECO:0000313" key="5">
    <source>
        <dbReference type="Proteomes" id="UP000215361"/>
    </source>
</evidence>
<sequence length="248" mass="26948">MKLRRKLLAGFLCLAIVGLAGCSQKADDKKEANNTATTEQSKTEENKKEENKKEEKKADDEVNGVSLKNPIKVDKEAKKITVLSSVNGKYFTENTRHASVNTDGSNGAKSVLTAYGTPEDFYNALIEIGAKPGENMNPDNATKTHVEGSKIGATVTWEGAGKDYDINEVIKDSNGKKIEFRFGGNLERAKTKKTGCLTCLDSCPVGIISNTTYTYGAVEKRNEVKFTGNADVLPEDGTYVAVTYTLED</sequence>
<evidence type="ECO:0000256" key="1">
    <source>
        <dbReference type="SAM" id="MobiDB-lite"/>
    </source>
</evidence>
<dbReference type="InterPro" id="IPR017896">
    <property type="entry name" value="4Fe4S_Fe-S-bd"/>
</dbReference>
<dbReference type="InterPro" id="IPR047750">
    <property type="entry name" value="YdjY-like"/>
</dbReference>
<dbReference type="NCBIfam" id="NF040466">
    <property type="entry name" value="ydjY_domain"/>
    <property type="match status" value="1"/>
</dbReference>
<protein>
    <recommendedName>
        <fullName evidence="3">4Fe-4S ferredoxin-type domain-containing protein</fullName>
    </recommendedName>
</protein>
<keyword evidence="2" id="KW-0732">Signal</keyword>
<dbReference type="AlphaFoldDB" id="A0A233W4D2"/>
<feature type="signal peptide" evidence="2">
    <location>
        <begin position="1"/>
        <end position="25"/>
    </location>
</feature>
<evidence type="ECO:0000313" key="4">
    <source>
        <dbReference type="EMBL" id="OXZ39492.1"/>
    </source>
</evidence>